<dbReference type="InterPro" id="IPR000962">
    <property type="entry name" value="Znf_DskA_TraR"/>
</dbReference>
<evidence type="ECO:0000256" key="4">
    <source>
        <dbReference type="PROSITE-ProRule" id="PRU00510"/>
    </source>
</evidence>
<dbReference type="PANTHER" id="PTHR33823">
    <property type="entry name" value="RNA POLYMERASE-BINDING TRANSCRIPTION FACTOR DKSA-RELATED"/>
    <property type="match status" value="1"/>
</dbReference>
<keyword evidence="7" id="KW-1185">Reference proteome</keyword>
<keyword evidence="1" id="KW-0479">Metal-binding</keyword>
<organism evidence="6 7">
    <name type="scientific">Caenimonas terrae</name>
    <dbReference type="NCBI Taxonomy" id="696074"/>
    <lineage>
        <taxon>Bacteria</taxon>
        <taxon>Pseudomonadati</taxon>
        <taxon>Pseudomonadota</taxon>
        <taxon>Betaproteobacteria</taxon>
        <taxon>Burkholderiales</taxon>
        <taxon>Comamonadaceae</taxon>
        <taxon>Caenimonas</taxon>
    </lineage>
</organism>
<dbReference type="RefSeq" id="WP_376851639.1">
    <property type="nucleotide sequence ID" value="NZ_JBHSMF010000009.1"/>
</dbReference>
<name>A0ABW0NGB2_9BURK</name>
<keyword evidence="2" id="KW-0863">Zinc-finger</keyword>
<dbReference type="PANTHER" id="PTHR33823:SF4">
    <property type="entry name" value="GENERAL STRESS PROTEIN 16O"/>
    <property type="match status" value="1"/>
</dbReference>
<reference evidence="7" key="1">
    <citation type="journal article" date="2019" name="Int. J. Syst. Evol. Microbiol.">
        <title>The Global Catalogue of Microorganisms (GCM) 10K type strain sequencing project: providing services to taxonomists for standard genome sequencing and annotation.</title>
        <authorList>
            <consortium name="The Broad Institute Genomics Platform"/>
            <consortium name="The Broad Institute Genome Sequencing Center for Infectious Disease"/>
            <person name="Wu L."/>
            <person name="Ma J."/>
        </authorList>
    </citation>
    <scope>NUCLEOTIDE SEQUENCE [LARGE SCALE GENOMIC DNA]</scope>
    <source>
        <strain evidence="7">CCUG 57401</strain>
    </source>
</reference>
<evidence type="ECO:0000256" key="1">
    <source>
        <dbReference type="ARBA" id="ARBA00022723"/>
    </source>
</evidence>
<evidence type="ECO:0000313" key="6">
    <source>
        <dbReference type="EMBL" id="MFC5499416.1"/>
    </source>
</evidence>
<gene>
    <name evidence="6" type="ORF">ACFPOE_17860</name>
</gene>
<evidence type="ECO:0000259" key="5">
    <source>
        <dbReference type="Pfam" id="PF01258"/>
    </source>
</evidence>
<accession>A0ABW0NGB2</accession>
<feature type="zinc finger region" description="dksA C4-type" evidence="4">
    <location>
        <begin position="86"/>
        <end position="110"/>
    </location>
</feature>
<protein>
    <submittedName>
        <fullName evidence="6">TraR/DksA family transcriptional regulator</fullName>
    </submittedName>
</protein>
<dbReference type="Gene3D" id="1.20.120.910">
    <property type="entry name" value="DksA, coiled-coil domain"/>
    <property type="match status" value="1"/>
</dbReference>
<dbReference type="Proteomes" id="UP001596037">
    <property type="component" value="Unassembled WGS sequence"/>
</dbReference>
<dbReference type="SUPFAM" id="SSF109635">
    <property type="entry name" value="DnaK suppressor protein DksA, alpha-hairpin domain"/>
    <property type="match status" value="1"/>
</dbReference>
<evidence type="ECO:0000256" key="2">
    <source>
        <dbReference type="ARBA" id="ARBA00022771"/>
    </source>
</evidence>
<dbReference type="EMBL" id="JBHSMF010000009">
    <property type="protein sequence ID" value="MFC5499416.1"/>
    <property type="molecule type" value="Genomic_DNA"/>
</dbReference>
<evidence type="ECO:0000313" key="7">
    <source>
        <dbReference type="Proteomes" id="UP001596037"/>
    </source>
</evidence>
<comment type="caution">
    <text evidence="6">The sequence shown here is derived from an EMBL/GenBank/DDBJ whole genome shotgun (WGS) entry which is preliminary data.</text>
</comment>
<dbReference type="InterPro" id="IPR037187">
    <property type="entry name" value="DnaK_N"/>
</dbReference>
<dbReference type="SUPFAM" id="SSF57716">
    <property type="entry name" value="Glucocorticoid receptor-like (DNA-binding domain)"/>
    <property type="match status" value="1"/>
</dbReference>
<dbReference type="PROSITE" id="PS51128">
    <property type="entry name" value="ZF_DKSA_2"/>
    <property type="match status" value="1"/>
</dbReference>
<proteinExistence type="predicted"/>
<sequence length="124" mass="13781">MDTYDDSMAARFRQQLEQREQQLRALLGNPGEPAEPAGHEVADFKDLATQESQAAIDDVQLENARRELQQVMAALARIAGHTYGVCQQCGEPIDLQRLSALPATPLCIACQTLQEHRRTAAPRR</sequence>
<feature type="domain" description="Zinc finger DksA/TraR C4-type" evidence="5">
    <location>
        <begin position="82"/>
        <end position="116"/>
    </location>
</feature>
<dbReference type="Pfam" id="PF01258">
    <property type="entry name" value="zf-dskA_traR"/>
    <property type="match status" value="1"/>
</dbReference>
<keyword evidence="3" id="KW-0862">Zinc</keyword>
<evidence type="ECO:0000256" key="3">
    <source>
        <dbReference type="ARBA" id="ARBA00022833"/>
    </source>
</evidence>